<feature type="compositionally biased region" description="Basic and acidic residues" evidence="2">
    <location>
        <begin position="679"/>
        <end position="705"/>
    </location>
</feature>
<feature type="compositionally biased region" description="Low complexity" evidence="2">
    <location>
        <begin position="657"/>
        <end position="671"/>
    </location>
</feature>
<feature type="compositionally biased region" description="Low complexity" evidence="2">
    <location>
        <begin position="79"/>
        <end position="103"/>
    </location>
</feature>
<dbReference type="PANTHER" id="PTHR33026:SF7">
    <property type="entry name" value="OS03G0100275 PROTEIN"/>
    <property type="match status" value="1"/>
</dbReference>
<evidence type="ECO:0000259" key="3">
    <source>
        <dbReference type="Pfam" id="PF04195"/>
    </source>
</evidence>
<protein>
    <recommendedName>
        <fullName evidence="3">Transposase (putative) gypsy type domain-containing protein</fullName>
    </recommendedName>
</protein>
<dbReference type="AlphaFoldDB" id="A0AAD8R0M5"/>
<dbReference type="Pfam" id="PF04195">
    <property type="entry name" value="Transposase_28"/>
    <property type="match status" value="1"/>
</dbReference>
<feature type="compositionally biased region" description="Low complexity" evidence="2">
    <location>
        <begin position="1129"/>
        <end position="1138"/>
    </location>
</feature>
<feature type="domain" description="Transposase (putative) gypsy type" evidence="3">
    <location>
        <begin position="146"/>
        <end position="213"/>
    </location>
</feature>
<dbReference type="EMBL" id="JAUUTY010000007">
    <property type="protein sequence ID" value="KAK1611621.1"/>
    <property type="molecule type" value="Genomic_DNA"/>
</dbReference>
<evidence type="ECO:0000256" key="1">
    <source>
        <dbReference type="SAM" id="Coils"/>
    </source>
</evidence>
<dbReference type="InterPro" id="IPR007321">
    <property type="entry name" value="Transposase_28"/>
</dbReference>
<accession>A0AAD8R0M5</accession>
<feature type="compositionally biased region" description="Low complexity" evidence="2">
    <location>
        <begin position="613"/>
        <end position="642"/>
    </location>
</feature>
<feature type="compositionally biased region" description="Basic and acidic residues" evidence="2">
    <location>
        <begin position="575"/>
        <end position="592"/>
    </location>
</feature>
<gene>
    <name evidence="4" type="ORF">QYE76_035294</name>
</gene>
<evidence type="ECO:0000256" key="2">
    <source>
        <dbReference type="SAM" id="MobiDB-lite"/>
    </source>
</evidence>
<comment type="caution">
    <text evidence="4">The sequence shown here is derived from an EMBL/GenBank/DDBJ whole genome shotgun (WGS) entry which is preliminary data.</text>
</comment>
<dbReference type="PANTHER" id="PTHR33026">
    <property type="entry name" value="OS06G0360600 PROTEIN"/>
    <property type="match status" value="1"/>
</dbReference>
<feature type="compositionally biased region" description="Basic and acidic residues" evidence="2">
    <location>
        <begin position="391"/>
        <end position="411"/>
    </location>
</feature>
<feature type="coiled-coil region" evidence="1">
    <location>
        <begin position="813"/>
        <end position="917"/>
    </location>
</feature>
<reference evidence="4" key="1">
    <citation type="submission" date="2023-07" db="EMBL/GenBank/DDBJ databases">
        <title>A chromosome-level genome assembly of Lolium multiflorum.</title>
        <authorList>
            <person name="Chen Y."/>
            <person name="Copetti D."/>
            <person name="Kolliker R."/>
            <person name="Studer B."/>
        </authorList>
    </citation>
    <scope>NUCLEOTIDE SEQUENCE</scope>
    <source>
        <strain evidence="4">02402/16</strain>
        <tissue evidence="4">Leaf</tissue>
    </source>
</reference>
<keyword evidence="5" id="KW-1185">Reference proteome</keyword>
<feature type="compositionally biased region" description="Acidic residues" evidence="2">
    <location>
        <begin position="1110"/>
        <end position="1128"/>
    </location>
</feature>
<organism evidence="4 5">
    <name type="scientific">Lolium multiflorum</name>
    <name type="common">Italian ryegrass</name>
    <name type="synonym">Lolium perenne subsp. multiflorum</name>
    <dbReference type="NCBI Taxonomy" id="4521"/>
    <lineage>
        <taxon>Eukaryota</taxon>
        <taxon>Viridiplantae</taxon>
        <taxon>Streptophyta</taxon>
        <taxon>Embryophyta</taxon>
        <taxon>Tracheophyta</taxon>
        <taxon>Spermatophyta</taxon>
        <taxon>Magnoliopsida</taxon>
        <taxon>Liliopsida</taxon>
        <taxon>Poales</taxon>
        <taxon>Poaceae</taxon>
        <taxon>BOP clade</taxon>
        <taxon>Pooideae</taxon>
        <taxon>Poodae</taxon>
        <taxon>Poeae</taxon>
        <taxon>Poeae Chloroplast Group 2 (Poeae type)</taxon>
        <taxon>Loliodinae</taxon>
        <taxon>Loliinae</taxon>
        <taxon>Lolium</taxon>
    </lineage>
</organism>
<dbReference type="Proteomes" id="UP001231189">
    <property type="component" value="Unassembled WGS sequence"/>
</dbReference>
<feature type="region of interest" description="Disordered" evidence="2">
    <location>
        <begin position="1098"/>
        <end position="1138"/>
    </location>
</feature>
<feature type="region of interest" description="Disordered" evidence="2">
    <location>
        <begin position="35"/>
        <end position="106"/>
    </location>
</feature>
<evidence type="ECO:0000313" key="5">
    <source>
        <dbReference type="Proteomes" id="UP001231189"/>
    </source>
</evidence>
<feature type="region of interest" description="Disordered" evidence="2">
    <location>
        <begin position="391"/>
        <end position="716"/>
    </location>
</feature>
<name>A0AAD8R0M5_LOLMU</name>
<proteinExistence type="predicted"/>
<feature type="compositionally biased region" description="Pro residues" evidence="2">
    <location>
        <begin position="69"/>
        <end position="78"/>
    </location>
</feature>
<evidence type="ECO:0000313" key="4">
    <source>
        <dbReference type="EMBL" id="KAK1611621.1"/>
    </source>
</evidence>
<sequence>MPPVAVPRRPSSSSHSSLKLLLFFARALRRTPTLLANSGEQLPRRSPAGPPPPLHQSGATGPRVSTERPQPPPSPPPSQGSSSPFRLSWTSSSSSTMASPSGSWRGSYMREDDIERLVRLRRIPSAVVWRAPGEEMEPEPRPGERVVFGAHLDRGLGLPASTFFRQFLDNFGLQPHHLPANACVLLSCFVVFMEAYAGLWPDIDFWSRLFYLKAQTTEGRLRACGAASIYTRPGTPFPKIPTVDSVKNWQMSFFYVRNEGQLVDRINLPEYNPAPPVGRINWSYNARSSDPDAEVNQLWDFLGAAVESGLTAEDLLCTIAERRVLPLQRRTHKIGHMSGRFDPNRTSRAVLTKAQVASRVNYITKANVADDWSYGLAPHDRDHLPEQLFERQNTEDGDLATRRWTPDHVDPADQAGDQAGDDDLPQAPDLGGQGEHNPPPSPEQQEDEEPATSGTGPIPAVPLRARPPSTTATSARQGKKRASEPRSTAALEAKAKKLRRQQPKKVPEQAGAPIKFAQGGGSRQAPRVASPPLRQRREPTPQPSSRAPTPPPPAGTAPSAGAPSFAVPLASAPDRGTRVEPTRRPTLDDMFPRRTRLLDPAAGAGRGMPPSPGARAGKAAPSATGAGAGRAAPPATGAGAPPSMVVLDESPEGAPQAPETAAPAGPSAAPGASPPPEPTRGEPTRREPARDEPARTEGADSRALVRTETPSASQQGLHVAKGALLLQVPSASDSSLGSAATMEQAWLRADSYEVTSREGNPGQASVEMFFSSLQAHLKARAAETAASVAKVEEAGKAVMDRRTTLYNRAVTHYHKAKLDRADLARELETAKVEAAKVPRLESDLRAARAQCAESEEAGRSSAAKLKLAEQELARLRLLEQNHLSELNSLRTAEKEKVDDLSRRLTEVEKQRLVLQEEVTAKSTELTATAKRWTDEIGALDRGLAAAFPETQDAALAAVGAARESRRQETGEGSSEYFSMEDHMASMAARVEPITKLGWELRKAVEELAPMLWPEEAVPQDISSLTSLMERAPDRFLDWKESATRAGADMALSFVLSWYNEVDLGQLEFRRAGVEDQLPAELKAARLARASAIADFVDKGAFVADPNPPPSDEDYMEDEEAEDAPEDDPAAGSADAPPA</sequence>
<keyword evidence="1" id="KW-0175">Coiled coil</keyword>